<dbReference type="Pfam" id="PF00905">
    <property type="entry name" value="Transpeptidase"/>
    <property type="match status" value="1"/>
</dbReference>
<dbReference type="GO" id="GO:0008955">
    <property type="term" value="F:peptidoglycan glycosyltransferase activity"/>
    <property type="evidence" value="ECO:0007669"/>
    <property type="project" value="UniProtKB-EC"/>
</dbReference>
<proteinExistence type="inferred from homology"/>
<evidence type="ECO:0000256" key="7">
    <source>
        <dbReference type="ARBA" id="ARBA00022679"/>
    </source>
</evidence>
<keyword evidence="6" id="KW-0328">Glycosyltransferase</keyword>
<dbReference type="InterPro" id="IPR036950">
    <property type="entry name" value="PBP_transglycosylase"/>
</dbReference>
<dbReference type="Gene3D" id="3.40.710.10">
    <property type="entry name" value="DD-peptidase/beta-lactamase superfamily"/>
    <property type="match status" value="1"/>
</dbReference>
<evidence type="ECO:0000259" key="12">
    <source>
        <dbReference type="Pfam" id="PF00905"/>
    </source>
</evidence>
<evidence type="ECO:0000256" key="8">
    <source>
        <dbReference type="ARBA" id="ARBA00022801"/>
    </source>
</evidence>
<comment type="pathway">
    <text evidence="1">Cell wall biogenesis; peptidoglycan biosynthesis.</text>
</comment>
<name>A0A5D0R170_9FLAO</name>
<evidence type="ECO:0000313" key="16">
    <source>
        <dbReference type="Proteomes" id="UP000324358"/>
    </source>
</evidence>
<evidence type="ECO:0000256" key="6">
    <source>
        <dbReference type="ARBA" id="ARBA00022676"/>
    </source>
</evidence>
<keyword evidence="7" id="KW-0808">Transferase</keyword>
<keyword evidence="4" id="KW-0121">Carboxypeptidase</keyword>
<keyword evidence="5" id="KW-0645">Protease</keyword>
<evidence type="ECO:0000313" key="15">
    <source>
        <dbReference type="EMBL" id="TYB75227.1"/>
    </source>
</evidence>
<feature type="domain" description="Glycosyl transferase family 51" evidence="13">
    <location>
        <begin position="61"/>
        <end position="223"/>
    </location>
</feature>
<dbReference type="Pfam" id="PF00912">
    <property type="entry name" value="Transgly"/>
    <property type="match status" value="1"/>
</dbReference>
<dbReference type="GO" id="GO:0006508">
    <property type="term" value="P:proteolysis"/>
    <property type="evidence" value="ECO:0007669"/>
    <property type="project" value="UniProtKB-KW"/>
</dbReference>
<dbReference type="GO" id="GO:0030288">
    <property type="term" value="C:outer membrane-bounded periplasmic space"/>
    <property type="evidence" value="ECO:0007669"/>
    <property type="project" value="TreeGrafter"/>
</dbReference>
<comment type="caution">
    <text evidence="15">The sequence shown here is derived from an EMBL/GenBank/DDBJ whole genome shotgun (WGS) entry which is preliminary data.</text>
</comment>
<keyword evidence="8" id="KW-0378">Hydrolase</keyword>
<evidence type="ECO:0000256" key="11">
    <source>
        <dbReference type="ARBA" id="ARBA00049902"/>
    </source>
</evidence>
<dbReference type="InterPro" id="IPR023346">
    <property type="entry name" value="Lysozyme-like_dom_sf"/>
</dbReference>
<dbReference type="SUPFAM" id="SSF56601">
    <property type="entry name" value="beta-lactamase/transpeptidase-like"/>
    <property type="match status" value="1"/>
</dbReference>
<dbReference type="AlphaFoldDB" id="A0A5D0R170"/>
<evidence type="ECO:0000256" key="10">
    <source>
        <dbReference type="ARBA" id="ARBA00044770"/>
    </source>
</evidence>
<evidence type="ECO:0000256" key="2">
    <source>
        <dbReference type="ARBA" id="ARBA00007090"/>
    </source>
</evidence>
<keyword evidence="16" id="KW-1185">Reference proteome</keyword>
<dbReference type="PANTHER" id="PTHR32282:SF15">
    <property type="entry name" value="PENICILLIN-BINDING PROTEIN 1C"/>
    <property type="match status" value="1"/>
</dbReference>
<dbReference type="EC" id="2.4.99.28" evidence="10"/>
<dbReference type="SUPFAM" id="SSF53955">
    <property type="entry name" value="Lysozyme-like"/>
    <property type="match status" value="1"/>
</dbReference>
<evidence type="ECO:0000256" key="9">
    <source>
        <dbReference type="ARBA" id="ARBA00023268"/>
    </source>
</evidence>
<dbReference type="OrthoDB" id="9766909at2"/>
<dbReference type="EMBL" id="VSKL01000001">
    <property type="protein sequence ID" value="TYB75227.1"/>
    <property type="molecule type" value="Genomic_DNA"/>
</dbReference>
<reference evidence="15 16" key="1">
    <citation type="submission" date="2019-08" db="EMBL/GenBank/DDBJ databases">
        <title>Genomes of Antarctic Bizionia species.</title>
        <authorList>
            <person name="Bowman J.P."/>
        </authorList>
    </citation>
    <scope>NUCLEOTIDE SEQUENCE [LARGE SCALE GENOMIC DNA]</scope>
    <source>
        <strain evidence="15 16">APA-1</strain>
    </source>
</reference>
<dbReference type="InterPro" id="IPR050396">
    <property type="entry name" value="Glycosyltr_51/Transpeptidase"/>
</dbReference>
<dbReference type="InterPro" id="IPR009647">
    <property type="entry name" value="PBP_C"/>
</dbReference>
<evidence type="ECO:0000256" key="1">
    <source>
        <dbReference type="ARBA" id="ARBA00004752"/>
    </source>
</evidence>
<comment type="similarity">
    <text evidence="2">In the C-terminal section; belongs to the transpeptidase family.</text>
</comment>
<dbReference type="NCBIfam" id="TIGR02073">
    <property type="entry name" value="PBP_1c"/>
    <property type="match status" value="1"/>
</dbReference>
<protein>
    <recommendedName>
        <fullName evidence="10">peptidoglycan glycosyltransferase</fullName>
        <ecNumber evidence="10">2.4.99.28</ecNumber>
    </recommendedName>
</protein>
<gene>
    <name evidence="15" type="primary">pbpC</name>
    <name evidence="15" type="ORF">ES675_03615</name>
</gene>
<dbReference type="GO" id="GO:0004180">
    <property type="term" value="F:carboxypeptidase activity"/>
    <property type="evidence" value="ECO:0007669"/>
    <property type="project" value="UniProtKB-KW"/>
</dbReference>
<dbReference type="InterPro" id="IPR001264">
    <property type="entry name" value="Glyco_trans_51"/>
</dbReference>
<evidence type="ECO:0000256" key="3">
    <source>
        <dbReference type="ARBA" id="ARBA00007739"/>
    </source>
</evidence>
<dbReference type="RefSeq" id="WP_066247233.1">
    <property type="nucleotide sequence ID" value="NZ_VSKL01000001.1"/>
</dbReference>
<evidence type="ECO:0000259" key="13">
    <source>
        <dbReference type="Pfam" id="PF00912"/>
    </source>
</evidence>
<dbReference type="InterPro" id="IPR001460">
    <property type="entry name" value="PCN-bd_Tpept"/>
</dbReference>
<comment type="similarity">
    <text evidence="3">In the N-terminal section; belongs to the glycosyltransferase 51 family.</text>
</comment>
<feature type="domain" description="Penicillin-binding protein transpeptidase" evidence="12">
    <location>
        <begin position="301"/>
        <end position="559"/>
    </location>
</feature>
<accession>A0A5D0R170</accession>
<dbReference type="InterPro" id="IPR011815">
    <property type="entry name" value="PBP_1c"/>
</dbReference>
<dbReference type="Gene3D" id="1.10.3810.10">
    <property type="entry name" value="Biosynthetic peptidoglycan transglycosylase-like"/>
    <property type="match status" value="1"/>
</dbReference>
<dbReference type="GO" id="GO:0009252">
    <property type="term" value="P:peptidoglycan biosynthetic process"/>
    <property type="evidence" value="ECO:0007669"/>
    <property type="project" value="InterPro"/>
</dbReference>
<dbReference type="InterPro" id="IPR012338">
    <property type="entry name" value="Beta-lactam/transpept-like"/>
</dbReference>
<dbReference type="Proteomes" id="UP000324358">
    <property type="component" value="Unassembled WGS sequence"/>
</dbReference>
<dbReference type="GO" id="GO:0008658">
    <property type="term" value="F:penicillin binding"/>
    <property type="evidence" value="ECO:0007669"/>
    <property type="project" value="InterPro"/>
</dbReference>
<organism evidence="15 16">
    <name type="scientific">Bizionia algoritergicola</name>
    <dbReference type="NCBI Taxonomy" id="291187"/>
    <lineage>
        <taxon>Bacteria</taxon>
        <taxon>Pseudomonadati</taxon>
        <taxon>Bacteroidota</taxon>
        <taxon>Flavobacteriia</taxon>
        <taxon>Flavobacteriales</taxon>
        <taxon>Flavobacteriaceae</taxon>
        <taxon>Bizionia</taxon>
    </lineage>
</organism>
<evidence type="ECO:0000256" key="5">
    <source>
        <dbReference type="ARBA" id="ARBA00022670"/>
    </source>
</evidence>
<comment type="catalytic activity">
    <reaction evidence="11">
        <text>[GlcNAc-(1-&gt;4)-Mur2Ac(oyl-L-Ala-gamma-D-Glu-L-Lys-D-Ala-D-Ala)](n)-di-trans,octa-cis-undecaprenyl diphosphate + beta-D-GlcNAc-(1-&gt;4)-Mur2Ac(oyl-L-Ala-gamma-D-Glu-L-Lys-D-Ala-D-Ala)-di-trans,octa-cis-undecaprenyl diphosphate = [GlcNAc-(1-&gt;4)-Mur2Ac(oyl-L-Ala-gamma-D-Glu-L-Lys-D-Ala-D-Ala)](n+1)-di-trans,octa-cis-undecaprenyl diphosphate + di-trans,octa-cis-undecaprenyl diphosphate + H(+)</text>
        <dbReference type="Rhea" id="RHEA:23708"/>
        <dbReference type="Rhea" id="RHEA-COMP:9602"/>
        <dbReference type="Rhea" id="RHEA-COMP:9603"/>
        <dbReference type="ChEBI" id="CHEBI:15378"/>
        <dbReference type="ChEBI" id="CHEBI:58405"/>
        <dbReference type="ChEBI" id="CHEBI:60033"/>
        <dbReference type="ChEBI" id="CHEBI:78435"/>
        <dbReference type="EC" id="2.4.99.28"/>
    </reaction>
</comment>
<keyword evidence="9" id="KW-0511">Multifunctional enzyme</keyword>
<evidence type="ECO:0000259" key="14">
    <source>
        <dbReference type="Pfam" id="PF06832"/>
    </source>
</evidence>
<dbReference type="PANTHER" id="PTHR32282">
    <property type="entry name" value="BINDING PROTEIN TRANSPEPTIDASE, PUTATIVE-RELATED"/>
    <property type="match status" value="1"/>
</dbReference>
<feature type="domain" description="Penicillin-binding C-terminal" evidence="14">
    <location>
        <begin position="693"/>
        <end position="776"/>
    </location>
</feature>
<sequence>MKKVISYIKANRIKSAIVFLLLIAYYFCLPNQLFTDPTATVITSQNNRLLGAQIARDGQWRFPQNDSIPEKFKTCIIAFEDAYFYKHPGFNPISIFKAFRDNLKSDGIKRGGSTLTQQVIRLSRKGQNRTYFEKVIEIILATRLELRESKDQILAYYASNAPFGGNVVGLDAASWRYFNRDANQLSWAEHATLAVLPNAPSLIYPGKNQEQLRNKRNRLLKKLRDNAVIDSLTYQLSIAEGLPQKPYALPQTAPHLLQKVATTHSGKRVQTTVDNHLQERVNQLVKTHYNQLKQNGIHNAAVLVLDVKTRKVLAYVGNTPADKLHQKDVDIIDKPRSTGSILKPFLYAAMLDAGDLLPNTLVADIPTQYGSYNPENYNKTYDGAVPASRALSRSLNVPSVRMLQEFGLDRFYQYLKKLELKDLSESANYYGLSLILGGAESNLWDLCKSYAALSSTLNHFSETSSEYFSNEFSEPIFINSETVDFGKKTAEKTLFDAASIYLTYESLKTVNRPEGDDNWEFYDGSKQIAWKTGTSFGFRDAWAIGTTKDYVVGIWVGNADGEGRPGLVGVQTAAPILFDVFNLLPNSDWFSKPFDEMQEVSICKQSGHRASPNCDEVEQKFIQVSGLKTKPCPYHVLVHLDTLEQFQVNSSCEAIADISHKSWFVLPPLMAYYYKTKNPFYKPLPPFRVDCLGENAISMQFIYPNDNNTIFLPKDFGGKTNELILKIAHSKPETTVFWYLNEQFLGSTQNIHEFGILPKKGKHLLTVVDTFGNEAKRWMTISE</sequence>
<evidence type="ECO:0000256" key="4">
    <source>
        <dbReference type="ARBA" id="ARBA00022645"/>
    </source>
</evidence>
<dbReference type="Pfam" id="PF06832">
    <property type="entry name" value="BiPBP_C"/>
    <property type="match status" value="1"/>
</dbReference>